<evidence type="ECO:0000256" key="6">
    <source>
        <dbReference type="ARBA" id="ARBA00022918"/>
    </source>
</evidence>
<organism evidence="8 9">
    <name type="scientific">Vitis vinifera</name>
    <name type="common">Grape</name>
    <dbReference type="NCBI Taxonomy" id="29760"/>
    <lineage>
        <taxon>Eukaryota</taxon>
        <taxon>Viridiplantae</taxon>
        <taxon>Streptophyta</taxon>
        <taxon>Embryophyta</taxon>
        <taxon>Tracheophyta</taxon>
        <taxon>Spermatophyta</taxon>
        <taxon>Magnoliopsida</taxon>
        <taxon>eudicotyledons</taxon>
        <taxon>Gunneridae</taxon>
        <taxon>Pentapetalae</taxon>
        <taxon>rosids</taxon>
        <taxon>Vitales</taxon>
        <taxon>Vitaceae</taxon>
        <taxon>Viteae</taxon>
        <taxon>Vitis</taxon>
    </lineage>
</organism>
<keyword evidence="2" id="KW-0548">Nucleotidyltransferase</keyword>
<dbReference type="InterPro" id="IPR036397">
    <property type="entry name" value="RNaseH_sf"/>
</dbReference>
<keyword evidence="1" id="KW-0808">Transferase</keyword>
<dbReference type="SUPFAM" id="SSF53098">
    <property type="entry name" value="Ribonuclease H-like"/>
    <property type="match status" value="1"/>
</dbReference>
<protein>
    <recommendedName>
        <fullName evidence="7">Integrase catalytic domain-containing protein</fullName>
    </recommendedName>
</protein>
<dbReference type="InterPro" id="IPR041373">
    <property type="entry name" value="RT_RNaseH"/>
</dbReference>
<dbReference type="PANTHER" id="PTHR48475:SF1">
    <property type="entry name" value="RNASE H TYPE-1 DOMAIN-CONTAINING PROTEIN"/>
    <property type="match status" value="1"/>
</dbReference>
<keyword evidence="3" id="KW-0540">Nuclease</keyword>
<evidence type="ECO:0000256" key="2">
    <source>
        <dbReference type="ARBA" id="ARBA00022695"/>
    </source>
</evidence>
<dbReference type="InterPro" id="IPR043502">
    <property type="entry name" value="DNA/RNA_pol_sf"/>
</dbReference>
<evidence type="ECO:0000256" key="3">
    <source>
        <dbReference type="ARBA" id="ARBA00022722"/>
    </source>
</evidence>
<keyword evidence="5" id="KW-0378">Hydrolase</keyword>
<dbReference type="InterPro" id="IPR012337">
    <property type="entry name" value="RNaseH-like_sf"/>
</dbReference>
<dbReference type="Gene3D" id="3.30.420.10">
    <property type="entry name" value="Ribonuclease H-like superfamily/Ribonuclease H"/>
    <property type="match status" value="2"/>
</dbReference>
<dbReference type="PROSITE" id="PS50994">
    <property type="entry name" value="INTEGRASE"/>
    <property type="match status" value="1"/>
</dbReference>
<dbReference type="InterPro" id="IPR001584">
    <property type="entry name" value="Integrase_cat-core"/>
</dbReference>
<keyword evidence="9" id="KW-1185">Reference proteome</keyword>
<evidence type="ECO:0000313" key="8">
    <source>
        <dbReference type="EMBL" id="WJZ98627.1"/>
    </source>
</evidence>
<keyword evidence="4" id="KW-0255">Endonuclease</keyword>
<evidence type="ECO:0000259" key="7">
    <source>
        <dbReference type="PROSITE" id="PS50994"/>
    </source>
</evidence>
<keyword evidence="6" id="KW-0695">RNA-directed DNA polymerase</keyword>
<evidence type="ECO:0000256" key="5">
    <source>
        <dbReference type="ARBA" id="ARBA00022801"/>
    </source>
</evidence>
<dbReference type="SUPFAM" id="SSF56672">
    <property type="entry name" value="DNA/RNA polymerases"/>
    <property type="match status" value="1"/>
</dbReference>
<feature type="domain" description="Integrase catalytic" evidence="7">
    <location>
        <begin position="71"/>
        <end position="165"/>
    </location>
</feature>
<evidence type="ECO:0000256" key="1">
    <source>
        <dbReference type="ARBA" id="ARBA00022679"/>
    </source>
</evidence>
<dbReference type="Pfam" id="PF17917">
    <property type="entry name" value="RT_RNaseH"/>
    <property type="match status" value="1"/>
</dbReference>
<gene>
    <name evidence="8" type="ORF">VitviT2T_017139</name>
</gene>
<evidence type="ECO:0000313" key="9">
    <source>
        <dbReference type="Proteomes" id="UP001227230"/>
    </source>
</evidence>
<dbReference type="Proteomes" id="UP001227230">
    <property type="component" value="Chromosome 11"/>
</dbReference>
<dbReference type="EMBL" id="CP126658">
    <property type="protein sequence ID" value="WJZ98627.1"/>
    <property type="molecule type" value="Genomic_DNA"/>
</dbReference>
<accession>A0ABY9CTM4</accession>
<sequence length="266" mass="31268">MGLGCMLAQLDDLRKEQAIYYLSKRMLEYECRYIMIEHLCLTLVRATRRPRHYMIEYSIHLVSRLDQLRYLFDRPILTVWGVDLIEKVSLKSSSGHEYILVAIDYFTKCMEAASYASLIEAKAAKFIISHIICQYGIPHELISNRGVNFKVEAANKNIKRIIRKMVETSRNWSKKPLFALWAFRTSIGATLFSLVYGMEVVLPIEIEVGSLRIGLEHQITKTNWLRARYDQLNLLDEKILRAKDHMHAYQRKMVYAFRKRVKPKNF</sequence>
<name>A0ABY9CTM4_VITVI</name>
<proteinExistence type="predicted"/>
<dbReference type="PANTHER" id="PTHR48475">
    <property type="entry name" value="RIBONUCLEASE H"/>
    <property type="match status" value="1"/>
</dbReference>
<evidence type="ECO:0000256" key="4">
    <source>
        <dbReference type="ARBA" id="ARBA00022759"/>
    </source>
</evidence>
<reference evidence="8 9" key="1">
    <citation type="journal article" date="2023" name="Hortic Res">
        <title>The complete reference genome for grapevine (Vitis vinifera L.) genetics and breeding.</title>
        <authorList>
            <person name="Shi X."/>
            <person name="Cao S."/>
            <person name="Wang X."/>
            <person name="Huang S."/>
            <person name="Wang Y."/>
            <person name="Liu Z."/>
            <person name="Liu W."/>
            <person name="Leng X."/>
            <person name="Peng Y."/>
            <person name="Wang N."/>
            <person name="Wang Y."/>
            <person name="Ma Z."/>
            <person name="Xu X."/>
            <person name="Zhang F."/>
            <person name="Xue H."/>
            <person name="Zhong H."/>
            <person name="Wang Y."/>
            <person name="Zhang K."/>
            <person name="Velt A."/>
            <person name="Avia K."/>
            <person name="Holtgrawe D."/>
            <person name="Grimplet J."/>
            <person name="Matus J.T."/>
            <person name="Ware D."/>
            <person name="Wu X."/>
            <person name="Wang H."/>
            <person name="Liu C."/>
            <person name="Fang Y."/>
            <person name="Rustenholz C."/>
            <person name="Cheng Z."/>
            <person name="Xiao H."/>
            <person name="Zhou Y."/>
        </authorList>
    </citation>
    <scope>NUCLEOTIDE SEQUENCE [LARGE SCALE GENOMIC DNA]</scope>
    <source>
        <strain evidence="9">cv. Pinot noir / PN40024</strain>
        <tissue evidence="8">Leaf</tissue>
    </source>
</reference>